<dbReference type="EMBL" id="KK101951">
    <property type="protein sequence ID" value="KIY99114.1"/>
    <property type="molecule type" value="Genomic_DNA"/>
</dbReference>
<dbReference type="GO" id="GO:0035556">
    <property type="term" value="P:intracellular signal transduction"/>
    <property type="evidence" value="ECO:0007669"/>
    <property type="project" value="TreeGrafter"/>
</dbReference>
<dbReference type="RefSeq" id="XP_013898134.1">
    <property type="nucleotide sequence ID" value="XM_014042680.1"/>
</dbReference>
<dbReference type="STRING" id="145388.A0A0D2M6X0"/>
<keyword evidence="5" id="KW-0808">Transferase</keyword>
<gene>
    <name evidence="5" type="ORF">MNEG_8847</name>
</gene>
<keyword evidence="5" id="KW-0418">Kinase</keyword>
<dbReference type="InterPro" id="IPR011009">
    <property type="entry name" value="Kinase-like_dom_sf"/>
</dbReference>
<dbReference type="EC" id="2.7.1.-" evidence="5"/>
<evidence type="ECO:0000256" key="2">
    <source>
        <dbReference type="ARBA" id="ARBA00022840"/>
    </source>
</evidence>
<dbReference type="GO" id="GO:0004674">
    <property type="term" value="F:protein serine/threonine kinase activity"/>
    <property type="evidence" value="ECO:0007669"/>
    <property type="project" value="TreeGrafter"/>
</dbReference>
<dbReference type="GO" id="GO:0005737">
    <property type="term" value="C:cytoplasm"/>
    <property type="evidence" value="ECO:0007669"/>
    <property type="project" value="TreeGrafter"/>
</dbReference>
<evidence type="ECO:0000313" key="5">
    <source>
        <dbReference type="EMBL" id="KIY99114.1"/>
    </source>
</evidence>
<dbReference type="Pfam" id="PF00069">
    <property type="entry name" value="Pkinase"/>
    <property type="match status" value="1"/>
</dbReference>
<protein>
    <submittedName>
        <fullName evidence="5">Kinase</fullName>
        <ecNumber evidence="5">2.7.1.-</ecNumber>
    </submittedName>
</protein>
<dbReference type="KEGG" id="mng:MNEG_8847"/>
<reference evidence="5 6" key="1">
    <citation type="journal article" date="2013" name="BMC Genomics">
        <title>Reconstruction of the lipid metabolism for the microalga Monoraphidium neglectum from its genome sequence reveals characteristics suitable for biofuel production.</title>
        <authorList>
            <person name="Bogen C."/>
            <person name="Al-Dilaimi A."/>
            <person name="Albersmeier A."/>
            <person name="Wichmann J."/>
            <person name="Grundmann M."/>
            <person name="Rupp O."/>
            <person name="Lauersen K.J."/>
            <person name="Blifernez-Klassen O."/>
            <person name="Kalinowski J."/>
            <person name="Goesmann A."/>
            <person name="Mussgnug J.H."/>
            <person name="Kruse O."/>
        </authorList>
    </citation>
    <scope>NUCLEOTIDE SEQUENCE [LARGE SCALE GENOMIC DNA]</scope>
    <source>
        <strain evidence="5 6">SAG 48.87</strain>
    </source>
</reference>
<dbReference type="GO" id="GO:0005524">
    <property type="term" value="F:ATP binding"/>
    <property type="evidence" value="ECO:0007669"/>
    <property type="project" value="UniProtKB-UniRule"/>
</dbReference>
<organism evidence="5 6">
    <name type="scientific">Monoraphidium neglectum</name>
    <dbReference type="NCBI Taxonomy" id="145388"/>
    <lineage>
        <taxon>Eukaryota</taxon>
        <taxon>Viridiplantae</taxon>
        <taxon>Chlorophyta</taxon>
        <taxon>core chlorophytes</taxon>
        <taxon>Chlorophyceae</taxon>
        <taxon>CS clade</taxon>
        <taxon>Sphaeropleales</taxon>
        <taxon>Selenastraceae</taxon>
        <taxon>Monoraphidium</taxon>
    </lineage>
</organism>
<dbReference type="OrthoDB" id="503873at2759"/>
<evidence type="ECO:0000259" key="4">
    <source>
        <dbReference type="PROSITE" id="PS50011"/>
    </source>
</evidence>
<keyword evidence="2 3" id="KW-0067">ATP-binding</keyword>
<dbReference type="InterPro" id="IPR000719">
    <property type="entry name" value="Prot_kinase_dom"/>
</dbReference>
<dbReference type="AlphaFoldDB" id="A0A0D2M6X0"/>
<evidence type="ECO:0000256" key="3">
    <source>
        <dbReference type="PROSITE-ProRule" id="PRU10141"/>
    </source>
</evidence>
<feature type="binding site" evidence="3">
    <location>
        <position position="36"/>
    </location>
    <ligand>
        <name>ATP</name>
        <dbReference type="ChEBI" id="CHEBI:30616"/>
    </ligand>
</feature>
<dbReference type="PANTHER" id="PTHR24346:SF92">
    <property type="entry name" value="SNF1-RELATED PROTEIN KINASE 2.6"/>
    <property type="match status" value="1"/>
</dbReference>
<dbReference type="PROSITE" id="PS50011">
    <property type="entry name" value="PROTEIN_KINASE_DOM"/>
    <property type="match status" value="1"/>
</dbReference>
<proteinExistence type="predicted"/>
<dbReference type="Proteomes" id="UP000054498">
    <property type="component" value="Unassembled WGS sequence"/>
</dbReference>
<evidence type="ECO:0000256" key="1">
    <source>
        <dbReference type="ARBA" id="ARBA00022741"/>
    </source>
</evidence>
<dbReference type="SUPFAM" id="SSF56112">
    <property type="entry name" value="Protein kinase-like (PK-like)"/>
    <property type="match status" value="1"/>
</dbReference>
<evidence type="ECO:0000313" key="6">
    <source>
        <dbReference type="Proteomes" id="UP000054498"/>
    </source>
</evidence>
<dbReference type="GeneID" id="25741722"/>
<feature type="domain" description="Protein kinase" evidence="4">
    <location>
        <begin position="6"/>
        <end position="214"/>
    </location>
</feature>
<dbReference type="SMART" id="SM00220">
    <property type="entry name" value="S_TKc"/>
    <property type="match status" value="1"/>
</dbReference>
<dbReference type="PANTHER" id="PTHR24346">
    <property type="entry name" value="MAP/MICROTUBULE AFFINITY-REGULATING KINASE"/>
    <property type="match status" value="1"/>
</dbReference>
<keyword evidence="1 3" id="KW-0547">Nucleotide-binding</keyword>
<accession>A0A0D2M6X0</accession>
<sequence>MASARYAYVKDLGEGSFGKVVLATDRETGEQVAIKKLTRQYLDTRLLEAEVVNHSSLYHPHVIRFREVFLSPNNFNIVMDYASGGSLFSYVRSKGRLKEPFARWCFQQLVLGVDYCHKKARRSARRACFGVANRDLKLENTLLDWPHPSLSKPIVKICDFGYSKHDSRSARTQAGTFCYMAPEVLRNANRSKYDAKKADIWSCGVALYVMLVGR</sequence>
<dbReference type="Gene3D" id="1.10.510.10">
    <property type="entry name" value="Transferase(Phosphotransferase) domain 1"/>
    <property type="match status" value="1"/>
</dbReference>
<keyword evidence="6" id="KW-1185">Reference proteome</keyword>
<dbReference type="InterPro" id="IPR017441">
    <property type="entry name" value="Protein_kinase_ATP_BS"/>
</dbReference>
<name>A0A0D2M6X0_9CHLO</name>
<dbReference type="PROSITE" id="PS00107">
    <property type="entry name" value="PROTEIN_KINASE_ATP"/>
    <property type="match status" value="1"/>
</dbReference>